<keyword evidence="3" id="KW-0464">Manganese</keyword>
<keyword evidence="6" id="KW-1185">Reference proteome</keyword>
<protein>
    <submittedName>
        <fullName evidence="5">Arginase family protein</fullName>
    </submittedName>
</protein>
<dbReference type="Gene3D" id="3.40.800.10">
    <property type="entry name" value="Ureohydrolase domain"/>
    <property type="match status" value="1"/>
</dbReference>
<evidence type="ECO:0000256" key="1">
    <source>
        <dbReference type="ARBA" id="ARBA00022723"/>
    </source>
</evidence>
<gene>
    <name evidence="5" type="ORF">LU297_06430</name>
</gene>
<keyword evidence="1" id="KW-0479">Metal-binding</keyword>
<dbReference type="SUPFAM" id="SSF52768">
    <property type="entry name" value="Arginase/deacetylase"/>
    <property type="match status" value="1"/>
</dbReference>
<evidence type="ECO:0000313" key="6">
    <source>
        <dbReference type="Proteomes" id="UP001063782"/>
    </source>
</evidence>
<dbReference type="PROSITE" id="PS51409">
    <property type="entry name" value="ARGINASE_2"/>
    <property type="match status" value="1"/>
</dbReference>
<dbReference type="InterPro" id="IPR006035">
    <property type="entry name" value="Ureohydrolase"/>
</dbReference>
<dbReference type="PANTHER" id="PTHR43782">
    <property type="entry name" value="ARGINASE"/>
    <property type="match status" value="1"/>
</dbReference>
<sequence length="318" mass="35227">MTVQFIEVYSDIGAGKHGTTHGVAMLSEYCEKIRPDSKVHKIQAQYQPITPQHPSAKYLEYLVPFFQNNLLPNVTTALDDCQQQGDFPIIISGDHSNAMGNLAAFRNHHQDAKVGVVWIDAHADLHSIFTTPSGNMHGMPLAASLGLDNLDCQVATPNDEAVAGWNSLKQLAKTDNFTTQNLYFLGLRSHEPPEEHLLHTHDIFAYNAKGEKFQDAHEKLSLTQILENLTKELACLDAVYVSFDVDSLDSSLIPATGTPEPNGYSADEMQQIFGALLSLPNVKLFEITEFNPTLDDDTDKHQTIFALLGEAVKLIEQR</sequence>
<evidence type="ECO:0000313" key="5">
    <source>
        <dbReference type="EMBL" id="UXZ04243.1"/>
    </source>
</evidence>
<organism evidence="5 6">
    <name type="scientific">Moraxella nasicaprae</name>
    <dbReference type="NCBI Taxonomy" id="2904122"/>
    <lineage>
        <taxon>Bacteria</taxon>
        <taxon>Pseudomonadati</taxon>
        <taxon>Pseudomonadota</taxon>
        <taxon>Gammaproteobacteria</taxon>
        <taxon>Moraxellales</taxon>
        <taxon>Moraxellaceae</taxon>
        <taxon>Moraxella</taxon>
    </lineage>
</organism>
<evidence type="ECO:0000256" key="4">
    <source>
        <dbReference type="PROSITE-ProRule" id="PRU00742"/>
    </source>
</evidence>
<dbReference type="EMBL" id="CP089977">
    <property type="protein sequence ID" value="UXZ04243.1"/>
    <property type="molecule type" value="Genomic_DNA"/>
</dbReference>
<dbReference type="Proteomes" id="UP001063782">
    <property type="component" value="Chromosome"/>
</dbReference>
<accession>A0ABY6F2E0</accession>
<dbReference type="RefSeq" id="WP_263075727.1">
    <property type="nucleotide sequence ID" value="NZ_CP089977.1"/>
</dbReference>
<keyword evidence="2" id="KW-0378">Hydrolase</keyword>
<dbReference type="PANTHER" id="PTHR43782:SF3">
    <property type="entry name" value="ARGINASE"/>
    <property type="match status" value="1"/>
</dbReference>
<evidence type="ECO:0000256" key="2">
    <source>
        <dbReference type="ARBA" id="ARBA00022801"/>
    </source>
</evidence>
<evidence type="ECO:0000256" key="3">
    <source>
        <dbReference type="ARBA" id="ARBA00023211"/>
    </source>
</evidence>
<reference evidence="5" key="1">
    <citation type="submission" date="2021-12" db="EMBL/GenBank/DDBJ databases">
        <title>taxonomy of Moraxella sp. ZY201224.</title>
        <authorList>
            <person name="Li F."/>
        </authorList>
    </citation>
    <scope>NUCLEOTIDE SEQUENCE</scope>
    <source>
        <strain evidence="5">ZY201224</strain>
    </source>
</reference>
<name>A0ABY6F2E0_9GAMM</name>
<dbReference type="InterPro" id="IPR023696">
    <property type="entry name" value="Ureohydrolase_dom_sf"/>
</dbReference>
<proteinExistence type="inferred from homology"/>
<comment type="similarity">
    <text evidence="4">Belongs to the arginase family.</text>
</comment>
<dbReference type="Pfam" id="PF00491">
    <property type="entry name" value="Arginase"/>
    <property type="match status" value="1"/>
</dbReference>
<dbReference type="PRINTS" id="PR00116">
    <property type="entry name" value="ARGINASE"/>
</dbReference>